<dbReference type="InterPro" id="IPR050541">
    <property type="entry name" value="LRR_TM_domain-containing"/>
</dbReference>
<dbReference type="GO" id="GO:0005886">
    <property type="term" value="C:plasma membrane"/>
    <property type="evidence" value="ECO:0007669"/>
    <property type="project" value="TreeGrafter"/>
</dbReference>
<dbReference type="InterPro" id="IPR025875">
    <property type="entry name" value="Leu-rich_rpt_4"/>
</dbReference>
<dbReference type="InterPro" id="IPR032675">
    <property type="entry name" value="LRR_dom_sf"/>
</dbReference>
<dbReference type="PANTHER" id="PTHR24369">
    <property type="entry name" value="ANTIGEN BSP, PUTATIVE-RELATED"/>
    <property type="match status" value="1"/>
</dbReference>
<evidence type="ECO:0000256" key="2">
    <source>
        <dbReference type="ARBA" id="ARBA00022729"/>
    </source>
</evidence>
<feature type="compositionally biased region" description="Basic residues" evidence="4">
    <location>
        <begin position="251"/>
        <end position="260"/>
    </location>
</feature>
<evidence type="ECO:0000256" key="1">
    <source>
        <dbReference type="ARBA" id="ARBA00022614"/>
    </source>
</evidence>
<feature type="region of interest" description="Disordered" evidence="4">
    <location>
        <begin position="236"/>
        <end position="260"/>
    </location>
</feature>
<evidence type="ECO:0000256" key="4">
    <source>
        <dbReference type="SAM" id="MobiDB-lite"/>
    </source>
</evidence>
<dbReference type="Pfam" id="PF12799">
    <property type="entry name" value="LRR_4"/>
    <property type="match status" value="1"/>
</dbReference>
<feature type="domain" description="LRRCT" evidence="5">
    <location>
        <begin position="154"/>
        <end position="202"/>
    </location>
</feature>
<proteinExistence type="predicted"/>
<reference evidence="6 7" key="1">
    <citation type="journal article" date="2024" name="BMC Genomics">
        <title>Genome assembly of redclaw crayfish (Cherax quadricarinatus) provides insights into its immune adaptation and hypoxia tolerance.</title>
        <authorList>
            <person name="Liu Z."/>
            <person name="Zheng J."/>
            <person name="Li H."/>
            <person name="Fang K."/>
            <person name="Wang S."/>
            <person name="He J."/>
            <person name="Zhou D."/>
            <person name="Weng S."/>
            <person name="Chi M."/>
            <person name="Gu Z."/>
            <person name="He J."/>
            <person name="Li F."/>
            <person name="Wang M."/>
        </authorList>
    </citation>
    <scope>NUCLEOTIDE SEQUENCE [LARGE SCALE GENOMIC DNA]</scope>
    <source>
        <strain evidence="6">ZL_2023a</strain>
    </source>
</reference>
<feature type="compositionally biased region" description="Polar residues" evidence="4">
    <location>
        <begin position="241"/>
        <end position="250"/>
    </location>
</feature>
<dbReference type="Proteomes" id="UP001445076">
    <property type="component" value="Unassembled WGS sequence"/>
</dbReference>
<comment type="caution">
    <text evidence="6">The sequence shown here is derived from an EMBL/GenBank/DDBJ whole genome shotgun (WGS) entry which is preliminary data.</text>
</comment>
<evidence type="ECO:0000313" key="6">
    <source>
        <dbReference type="EMBL" id="KAK8741932.1"/>
    </source>
</evidence>
<evidence type="ECO:0000256" key="3">
    <source>
        <dbReference type="ARBA" id="ARBA00022737"/>
    </source>
</evidence>
<keyword evidence="2" id="KW-0732">Signal</keyword>
<keyword evidence="1" id="KW-0433">Leucine-rich repeat</keyword>
<sequence>FKLSESLIKHHIFPVLESLRIKGTSRNPVMIKDNILNDIKAMAEISLHTLELASCRLTSAKFFNHAKSKIQTLRASDILLKTRSAITKFTLPSITMFDLSGSPVLARLFLTTPAPTTLPNLKSLQLSHCNIKTFPESFLQYKMPNITHLDLSYNPLECTCGFSWIPNYVREGKLTLLQEENTTCATPDYLKGIPLLTASLCPITNAISLTTKSSINATTLVTTTFNTTLTTATRLPTQTTSGHNLGNSTTGKKKSKCYVF</sequence>
<organism evidence="6 7">
    <name type="scientific">Cherax quadricarinatus</name>
    <name type="common">Australian red claw crayfish</name>
    <dbReference type="NCBI Taxonomy" id="27406"/>
    <lineage>
        <taxon>Eukaryota</taxon>
        <taxon>Metazoa</taxon>
        <taxon>Ecdysozoa</taxon>
        <taxon>Arthropoda</taxon>
        <taxon>Crustacea</taxon>
        <taxon>Multicrustacea</taxon>
        <taxon>Malacostraca</taxon>
        <taxon>Eumalacostraca</taxon>
        <taxon>Eucarida</taxon>
        <taxon>Decapoda</taxon>
        <taxon>Pleocyemata</taxon>
        <taxon>Astacidea</taxon>
        <taxon>Parastacoidea</taxon>
        <taxon>Parastacidae</taxon>
        <taxon>Cherax</taxon>
    </lineage>
</organism>
<protein>
    <recommendedName>
        <fullName evidence="5">LRRCT domain-containing protein</fullName>
    </recommendedName>
</protein>
<keyword evidence="7" id="KW-1185">Reference proteome</keyword>
<gene>
    <name evidence="6" type="ORF">OTU49_002017</name>
</gene>
<dbReference type="AlphaFoldDB" id="A0AAW0XC78"/>
<feature type="non-terminal residue" evidence="6">
    <location>
        <position position="1"/>
    </location>
</feature>
<evidence type="ECO:0000313" key="7">
    <source>
        <dbReference type="Proteomes" id="UP001445076"/>
    </source>
</evidence>
<name>A0AAW0XC78_CHEQU</name>
<dbReference type="InterPro" id="IPR000483">
    <property type="entry name" value="Cys-rich_flank_reg_C"/>
</dbReference>
<evidence type="ECO:0000259" key="5">
    <source>
        <dbReference type="SMART" id="SM00082"/>
    </source>
</evidence>
<dbReference type="PANTHER" id="PTHR24369:SF210">
    <property type="entry name" value="CHAOPTIN-RELATED"/>
    <property type="match status" value="1"/>
</dbReference>
<dbReference type="SUPFAM" id="SSF52058">
    <property type="entry name" value="L domain-like"/>
    <property type="match status" value="1"/>
</dbReference>
<keyword evidence="3" id="KW-0677">Repeat</keyword>
<dbReference type="Gene3D" id="3.80.10.10">
    <property type="entry name" value="Ribonuclease Inhibitor"/>
    <property type="match status" value="1"/>
</dbReference>
<dbReference type="EMBL" id="JARKIK010000029">
    <property type="protein sequence ID" value="KAK8741932.1"/>
    <property type="molecule type" value="Genomic_DNA"/>
</dbReference>
<dbReference type="SMART" id="SM00082">
    <property type="entry name" value="LRRCT"/>
    <property type="match status" value="1"/>
</dbReference>
<accession>A0AAW0XC78</accession>